<accession>A0A5B9D603</accession>
<dbReference type="Proteomes" id="UP000321408">
    <property type="component" value="Chromosome"/>
</dbReference>
<dbReference type="KEGG" id="psyt:DSAG12_00219"/>
<evidence type="ECO:0000313" key="2">
    <source>
        <dbReference type="Proteomes" id="UP000321408"/>
    </source>
</evidence>
<reference evidence="1 2" key="1">
    <citation type="journal article" date="2020" name="Nature">
        <title>Isolation of an archaeon at the prokaryote-eukaryote interface.</title>
        <authorList>
            <person name="Imachi H."/>
            <person name="Nobu M.K."/>
            <person name="Nakahara N."/>
            <person name="Morono Y."/>
            <person name="Ogawara M."/>
            <person name="Takaki Y."/>
            <person name="Takano Y."/>
            <person name="Uematsu K."/>
            <person name="Ikuta T."/>
            <person name="Ito M."/>
            <person name="Matsui Y."/>
            <person name="Miyazaki M."/>
            <person name="Murata K."/>
            <person name="Saito Y."/>
            <person name="Sakai S."/>
            <person name="Song C."/>
            <person name="Tasumi E."/>
            <person name="Yamanaka Y."/>
            <person name="Yamaguchi T."/>
            <person name="Kamagata Y."/>
            <person name="Tamaki H."/>
            <person name="Takai K."/>
        </authorList>
    </citation>
    <scope>NUCLEOTIDE SEQUENCE [LARGE SCALE GENOMIC DNA]</scope>
    <source>
        <strain evidence="1 2">MK-D1</strain>
    </source>
</reference>
<proteinExistence type="predicted"/>
<dbReference type="InterPro" id="IPR036390">
    <property type="entry name" value="WH_DNA-bd_sf"/>
</dbReference>
<sequence length="371" mass="43695">MVKKKKSLFFDDKLRKFEKELLDYFVEVGLEKGRNDIDSHILGYLMLHQNLTQKQIRELSRELFIKNTKRGISNGSISAFLNGIYSKIGILKKDKVEGSNYLFEYSLSRHISRSTLESTKIGLRIVNDYISSVHQISNLLSKISSRDIIDLDFYNLFVKRMDEILKFTKSYKIIMEKSINYHEKNSNDKIPQDKSSITKNDEVPEKKTIDDIYSLEEELISETVKTPLFQFLKADYIRIMGYFITREKLTQKELKELTGFSIGHISQGLKKLLELELIQSYKEHGKRQSTYIMKSIGYSLMKRFLGAIQKSNAFKPNLIEIDEKLENRKKEWQDLNGYAQIKAFVEERIEMMNYFDFLEETMVIELIRLKE</sequence>
<dbReference type="SUPFAM" id="SSF46785">
    <property type="entry name" value="Winged helix' DNA-binding domain"/>
    <property type="match status" value="1"/>
</dbReference>
<gene>
    <name evidence="1" type="ORF">DSAG12_00219</name>
</gene>
<protein>
    <submittedName>
        <fullName evidence="1">Uncharacterized protein</fullName>
    </submittedName>
</protein>
<name>A0A5B9D603_9ARCH</name>
<dbReference type="Gene3D" id="1.10.10.10">
    <property type="entry name" value="Winged helix-like DNA-binding domain superfamily/Winged helix DNA-binding domain"/>
    <property type="match status" value="1"/>
</dbReference>
<dbReference type="InterPro" id="IPR036388">
    <property type="entry name" value="WH-like_DNA-bd_sf"/>
</dbReference>
<keyword evidence="2" id="KW-1185">Reference proteome</keyword>
<reference evidence="1 2" key="2">
    <citation type="journal article" date="2024" name="Int. J. Syst. Evol. Microbiol.">
        <title>Promethearchaeum syntrophicum gen. nov., sp. nov., an anaerobic, obligately syntrophic archaeon, the first isolate of the lineage 'Asgard' archaea, and proposal of the new archaeal phylum Promethearchaeota phyl. nov. and kingdom Promethearchaeati regn. nov.</title>
        <authorList>
            <person name="Imachi H."/>
            <person name="Nobu M.K."/>
            <person name="Kato S."/>
            <person name="Takaki Y."/>
            <person name="Miyazaki M."/>
            <person name="Miyata M."/>
            <person name="Ogawara M."/>
            <person name="Saito Y."/>
            <person name="Sakai S."/>
            <person name="Tahara Y.O."/>
            <person name="Takano Y."/>
            <person name="Tasumi E."/>
            <person name="Uematsu K."/>
            <person name="Yoshimura T."/>
            <person name="Itoh T."/>
            <person name="Ohkuma M."/>
            <person name="Takai K."/>
        </authorList>
    </citation>
    <scope>NUCLEOTIDE SEQUENCE [LARGE SCALE GENOMIC DNA]</scope>
    <source>
        <strain evidence="1 2">MK-D1</strain>
    </source>
</reference>
<evidence type="ECO:0000313" key="1">
    <source>
        <dbReference type="EMBL" id="QEE14406.2"/>
    </source>
</evidence>
<organism evidence="1 2">
    <name type="scientific">Promethearchaeum syntrophicum</name>
    <dbReference type="NCBI Taxonomy" id="2594042"/>
    <lineage>
        <taxon>Archaea</taxon>
        <taxon>Promethearchaeati</taxon>
        <taxon>Promethearchaeota</taxon>
        <taxon>Promethearchaeia</taxon>
        <taxon>Promethearchaeales</taxon>
        <taxon>Promethearchaeaceae</taxon>
        <taxon>Promethearchaeum</taxon>
    </lineage>
</organism>
<dbReference type="EMBL" id="CP042905">
    <property type="protein sequence ID" value="QEE14406.2"/>
    <property type="molecule type" value="Genomic_DNA"/>
</dbReference>
<dbReference type="AlphaFoldDB" id="A0A5B9D603"/>